<dbReference type="InterPro" id="IPR013087">
    <property type="entry name" value="Znf_C2H2_type"/>
</dbReference>
<name>A0A7M7N4P9_STRPU</name>
<feature type="compositionally biased region" description="Polar residues" evidence="7">
    <location>
        <begin position="353"/>
        <end position="362"/>
    </location>
</feature>
<proteinExistence type="predicted"/>
<reference evidence="10" key="1">
    <citation type="submission" date="2015-02" db="EMBL/GenBank/DDBJ databases">
        <title>Genome sequencing for Strongylocentrotus purpuratus.</title>
        <authorList>
            <person name="Murali S."/>
            <person name="Liu Y."/>
            <person name="Vee V."/>
            <person name="English A."/>
            <person name="Wang M."/>
            <person name="Skinner E."/>
            <person name="Han Y."/>
            <person name="Muzny D.M."/>
            <person name="Worley K.C."/>
            <person name="Gibbs R.A."/>
        </authorList>
    </citation>
    <scope>NUCLEOTIDE SEQUENCE</scope>
</reference>
<dbReference type="Gene3D" id="3.30.160.60">
    <property type="entry name" value="Classic Zinc Finger"/>
    <property type="match status" value="2"/>
</dbReference>
<dbReference type="PROSITE" id="PS00028">
    <property type="entry name" value="ZINC_FINGER_C2H2_1"/>
    <property type="match status" value="1"/>
</dbReference>
<dbReference type="OMA" id="CTEYSTE"/>
<keyword evidence="1" id="KW-0479">Metal-binding</keyword>
<dbReference type="PANTHER" id="PTHR24388">
    <property type="entry name" value="ZINC FINGER PROTEIN"/>
    <property type="match status" value="1"/>
</dbReference>
<dbReference type="SUPFAM" id="SSF57667">
    <property type="entry name" value="beta-beta-alpha zinc fingers"/>
    <property type="match status" value="1"/>
</dbReference>
<dbReference type="PANTHER" id="PTHR24388:SF104">
    <property type="entry name" value="AT-RICH BINDING PROTEIN-RELATED"/>
    <property type="match status" value="1"/>
</dbReference>
<evidence type="ECO:0000256" key="2">
    <source>
        <dbReference type="ARBA" id="ARBA00022737"/>
    </source>
</evidence>
<keyword evidence="5" id="KW-0539">Nucleus</keyword>
<evidence type="ECO:0000313" key="10">
    <source>
        <dbReference type="Proteomes" id="UP000007110"/>
    </source>
</evidence>
<dbReference type="SMART" id="SM00355">
    <property type="entry name" value="ZnF_C2H2"/>
    <property type="match status" value="5"/>
</dbReference>
<feature type="region of interest" description="Disordered" evidence="7">
    <location>
        <begin position="331"/>
        <end position="368"/>
    </location>
</feature>
<dbReference type="PROSITE" id="PS50157">
    <property type="entry name" value="ZINC_FINGER_C2H2_2"/>
    <property type="match status" value="2"/>
</dbReference>
<accession>A0A7M7N4P9</accession>
<evidence type="ECO:0000256" key="3">
    <source>
        <dbReference type="ARBA" id="ARBA00022771"/>
    </source>
</evidence>
<dbReference type="RefSeq" id="XP_030831100.1">
    <property type="nucleotide sequence ID" value="XM_030975240.1"/>
</dbReference>
<keyword evidence="10" id="KW-1185">Reference proteome</keyword>
<keyword evidence="2" id="KW-0677">Repeat</keyword>
<evidence type="ECO:0000256" key="4">
    <source>
        <dbReference type="ARBA" id="ARBA00022833"/>
    </source>
</evidence>
<dbReference type="EnsemblMetazoa" id="XM_030975240">
    <property type="protein sequence ID" value="XP_030831100"/>
    <property type="gene ID" value="LOC580113"/>
</dbReference>
<protein>
    <recommendedName>
        <fullName evidence="8">C2H2-type domain-containing protein</fullName>
    </recommendedName>
</protein>
<dbReference type="InParanoid" id="A0A7M7N4P9"/>
<dbReference type="Proteomes" id="UP000007110">
    <property type="component" value="Unassembled WGS sequence"/>
</dbReference>
<evidence type="ECO:0000256" key="6">
    <source>
        <dbReference type="PROSITE-ProRule" id="PRU00042"/>
    </source>
</evidence>
<reference evidence="9" key="2">
    <citation type="submission" date="2021-01" db="UniProtKB">
        <authorList>
            <consortium name="EnsemblMetazoa"/>
        </authorList>
    </citation>
    <scope>IDENTIFICATION</scope>
</reference>
<evidence type="ECO:0000313" key="9">
    <source>
        <dbReference type="EnsemblMetazoa" id="XP_030831100"/>
    </source>
</evidence>
<dbReference type="InterPro" id="IPR036236">
    <property type="entry name" value="Znf_C2H2_sf"/>
</dbReference>
<dbReference type="GO" id="GO:0008270">
    <property type="term" value="F:zinc ion binding"/>
    <property type="evidence" value="ECO:0007669"/>
    <property type="project" value="UniProtKB-KW"/>
</dbReference>
<feature type="region of interest" description="Disordered" evidence="7">
    <location>
        <begin position="88"/>
        <end position="113"/>
    </location>
</feature>
<sequence length="368" mass="41935">MVFPRIDKKSIHIHVTRKHLRPELHDELSSKDFNIEKYEKYISIVKAEEADLMKQVGEQAEDDEGEAGTSLGEHSNVVHVQQMSAVEQLETESDFDTENSRLKKRGRPRGSTKAAKLARIAAGEVFEKKGKRDKKGKGKRSFQRVMNNVSFFCDVCGGKYKSEQAVFDHKTLHYRDENCNVLRCTECTEYSTEESSELREHVALSHKSLLHLHRCDECQFSTNRYHDLKKHILVHSGSKDYMCDKCGTCTTTAYNLRVHWRRYHAPESEKNVKCFACDYMCADNGILKEHIRSKHGLMVYGKDFDNARHCRHMPVHSATTSAARNPVWPTTCASTQRTDSSSATSAPTPVKPRTTSCFTSAHTRGCSR</sequence>
<evidence type="ECO:0000256" key="7">
    <source>
        <dbReference type="SAM" id="MobiDB-lite"/>
    </source>
</evidence>
<dbReference type="InterPro" id="IPR050527">
    <property type="entry name" value="Snail/Krueppel_Znf"/>
</dbReference>
<evidence type="ECO:0000256" key="1">
    <source>
        <dbReference type="ARBA" id="ARBA00022723"/>
    </source>
</evidence>
<organism evidence="9 10">
    <name type="scientific">Strongylocentrotus purpuratus</name>
    <name type="common">Purple sea urchin</name>
    <dbReference type="NCBI Taxonomy" id="7668"/>
    <lineage>
        <taxon>Eukaryota</taxon>
        <taxon>Metazoa</taxon>
        <taxon>Echinodermata</taxon>
        <taxon>Eleutherozoa</taxon>
        <taxon>Echinozoa</taxon>
        <taxon>Echinoidea</taxon>
        <taxon>Euechinoidea</taxon>
        <taxon>Echinacea</taxon>
        <taxon>Camarodonta</taxon>
        <taxon>Echinidea</taxon>
        <taxon>Strongylocentrotidae</taxon>
        <taxon>Strongylocentrotus</taxon>
    </lineage>
</organism>
<dbReference type="Pfam" id="PF00096">
    <property type="entry name" value="zf-C2H2"/>
    <property type="match status" value="1"/>
</dbReference>
<feature type="domain" description="C2H2-type" evidence="8">
    <location>
        <begin position="241"/>
        <end position="269"/>
    </location>
</feature>
<keyword evidence="3 6" id="KW-0863">Zinc-finger</keyword>
<dbReference type="GeneID" id="580113"/>
<evidence type="ECO:0000256" key="5">
    <source>
        <dbReference type="ARBA" id="ARBA00023242"/>
    </source>
</evidence>
<keyword evidence="4" id="KW-0862">Zinc</keyword>
<dbReference type="OrthoDB" id="3561125at2759"/>
<feature type="domain" description="C2H2-type" evidence="8">
    <location>
        <begin position="213"/>
        <end position="240"/>
    </location>
</feature>
<dbReference type="AlphaFoldDB" id="A0A7M7N4P9"/>
<evidence type="ECO:0000259" key="8">
    <source>
        <dbReference type="PROSITE" id="PS50157"/>
    </source>
</evidence>